<protein>
    <submittedName>
        <fullName evidence="1">Uncharacterized protein</fullName>
    </submittedName>
</protein>
<feature type="non-terminal residue" evidence="1">
    <location>
        <position position="1"/>
    </location>
</feature>
<evidence type="ECO:0000313" key="2">
    <source>
        <dbReference type="Proteomes" id="UP000032274"/>
    </source>
</evidence>
<evidence type="ECO:0000313" key="1">
    <source>
        <dbReference type="EMBL" id="KIU01245.1"/>
    </source>
</evidence>
<proteinExistence type="predicted"/>
<name>A0AA40MKQ9_STAAU</name>
<dbReference type="AlphaFoldDB" id="A0AA40MKQ9"/>
<feature type="non-terminal residue" evidence="1">
    <location>
        <position position="176"/>
    </location>
</feature>
<gene>
    <name evidence="1" type="ORF">QU38_02390</name>
</gene>
<comment type="caution">
    <text evidence="1">The sequence shown here is derived from an EMBL/GenBank/DDBJ whole genome shotgun (WGS) entry which is preliminary data.</text>
</comment>
<accession>A0AA40MKQ9</accession>
<dbReference type="EMBL" id="JXIG01000510">
    <property type="protein sequence ID" value="KIU01245.1"/>
    <property type="molecule type" value="Genomic_DNA"/>
</dbReference>
<organism evidence="1 2">
    <name type="scientific">Staphylococcus aureus</name>
    <dbReference type="NCBI Taxonomy" id="1280"/>
    <lineage>
        <taxon>Bacteria</taxon>
        <taxon>Bacillati</taxon>
        <taxon>Bacillota</taxon>
        <taxon>Bacilli</taxon>
        <taxon>Bacillales</taxon>
        <taxon>Staphylococcaceae</taxon>
        <taxon>Staphylococcus</taxon>
    </lineage>
</organism>
<sequence length="176" mass="19484">VHGAIAAVDRTDPELVEHVEHVDLEIGLLVQARPAEIDPRVEVHQRISRRLVREDLVGRATRDQLDRLVGVVDVARTRALHVDAQRNRRQIDRRAATEGVDRCVRFALARGRSVDDRAGGGASHLDIVQDLRVEVRAKGIEADFAHRLIGDRTVEAVLTHGAEVAIHRTVQLGIIG</sequence>
<reference evidence="1 2" key="1">
    <citation type="submission" date="2015-01" db="EMBL/GenBank/DDBJ databases">
        <title>Characterization of Swiss Staphylococcus aureus strains involved in food poisoning.</title>
        <authorList>
            <person name="Crovadore J."/>
            <person name="Chablais R."/>
            <person name="Tonacini J."/>
            <person name="Schnyder B."/>
            <person name="Lefort F."/>
        </authorList>
    </citation>
    <scope>NUCLEOTIDE SEQUENCE [LARGE SCALE GENOMIC DNA]</scope>
    <source>
        <strain evidence="1 2">SA-120</strain>
    </source>
</reference>
<dbReference type="Proteomes" id="UP000032274">
    <property type="component" value="Unassembled WGS sequence"/>
</dbReference>